<gene>
    <name evidence="2" type="ORF">FMOSSE_LOCUS9824</name>
</gene>
<comment type="caution">
    <text evidence="2">The sequence shown here is derived from an EMBL/GenBank/DDBJ whole genome shotgun (WGS) entry which is preliminary data.</text>
</comment>
<proteinExistence type="predicted"/>
<name>A0A9N9CZL1_FUNMO</name>
<keyword evidence="1" id="KW-1133">Transmembrane helix</keyword>
<sequence>SALGKSIIGGSNSSLIIASSIALVFVSRNNSITDSSVISNAR</sequence>
<organism evidence="2 3">
    <name type="scientific">Funneliformis mosseae</name>
    <name type="common">Endomycorrhizal fungus</name>
    <name type="synonym">Glomus mosseae</name>
    <dbReference type="NCBI Taxonomy" id="27381"/>
    <lineage>
        <taxon>Eukaryota</taxon>
        <taxon>Fungi</taxon>
        <taxon>Fungi incertae sedis</taxon>
        <taxon>Mucoromycota</taxon>
        <taxon>Glomeromycotina</taxon>
        <taxon>Glomeromycetes</taxon>
        <taxon>Glomerales</taxon>
        <taxon>Glomeraceae</taxon>
        <taxon>Funneliformis</taxon>
    </lineage>
</organism>
<keyword evidence="1" id="KW-0472">Membrane</keyword>
<evidence type="ECO:0000313" key="2">
    <source>
        <dbReference type="EMBL" id="CAG8618045.1"/>
    </source>
</evidence>
<dbReference type="Proteomes" id="UP000789375">
    <property type="component" value="Unassembled WGS sequence"/>
</dbReference>
<feature type="non-terminal residue" evidence="2">
    <location>
        <position position="1"/>
    </location>
</feature>
<dbReference type="AlphaFoldDB" id="A0A9N9CZL1"/>
<accession>A0A9N9CZL1</accession>
<evidence type="ECO:0000313" key="3">
    <source>
        <dbReference type="Proteomes" id="UP000789375"/>
    </source>
</evidence>
<reference evidence="2" key="1">
    <citation type="submission" date="2021-06" db="EMBL/GenBank/DDBJ databases">
        <authorList>
            <person name="Kallberg Y."/>
            <person name="Tangrot J."/>
            <person name="Rosling A."/>
        </authorList>
    </citation>
    <scope>NUCLEOTIDE SEQUENCE</scope>
    <source>
        <strain evidence="2">87-6 pot B 2015</strain>
    </source>
</reference>
<dbReference type="EMBL" id="CAJVPP010003011">
    <property type="protein sequence ID" value="CAG8618045.1"/>
    <property type="molecule type" value="Genomic_DNA"/>
</dbReference>
<protein>
    <submittedName>
        <fullName evidence="2">4525_t:CDS:1</fullName>
    </submittedName>
</protein>
<keyword evidence="1" id="KW-0812">Transmembrane</keyword>
<evidence type="ECO:0000256" key="1">
    <source>
        <dbReference type="SAM" id="Phobius"/>
    </source>
</evidence>
<keyword evidence="3" id="KW-1185">Reference proteome</keyword>
<feature type="transmembrane region" description="Helical" evidence="1">
    <location>
        <begin position="6"/>
        <end position="26"/>
    </location>
</feature>